<proteinExistence type="predicted"/>
<dbReference type="EMBL" id="LJZR01000001">
    <property type="protein sequence ID" value="KPQ37525.1"/>
    <property type="molecule type" value="Genomic_DNA"/>
</dbReference>
<dbReference type="Proteomes" id="UP000050465">
    <property type="component" value="Unassembled WGS sequence"/>
</dbReference>
<protein>
    <submittedName>
        <fullName evidence="2">Uncharacterized protein</fullName>
    </submittedName>
</protein>
<comment type="caution">
    <text evidence="2">The sequence shown here is derived from an EMBL/GenBank/DDBJ whole genome shotgun (WGS) entry which is preliminary data.</text>
</comment>
<evidence type="ECO:0000313" key="2">
    <source>
        <dbReference type="EMBL" id="KPQ37525.1"/>
    </source>
</evidence>
<sequence length="146" mass="16598">MTVSTDKFDADPDGERDRSREVNSLCNLAQQLLSQVGSLQQAMNQDAAEISPPASVQAQIVRLQRDFQRIVSDLDDADIDPAIEQRLRPCQTEAHRWLRLLGVNAMRLRTAKQPERIDQERSQLAHQLTQLHPFIQAIANELCSER</sequence>
<dbReference type="AlphaFoldDB" id="A0A0P7Z1C0"/>
<evidence type="ECO:0000256" key="1">
    <source>
        <dbReference type="SAM" id="MobiDB-lite"/>
    </source>
</evidence>
<reference evidence="2 3" key="1">
    <citation type="submission" date="2015-09" db="EMBL/GenBank/DDBJ databases">
        <title>Identification and resolution of microdiversity through metagenomic sequencing of parallel consortia.</title>
        <authorList>
            <person name="Nelson W.C."/>
            <person name="Romine M.F."/>
            <person name="Lindemann S.R."/>
        </authorList>
    </citation>
    <scope>NUCLEOTIDE SEQUENCE [LARGE SCALE GENOMIC DNA]</scope>
    <source>
        <strain evidence="2">Ana</strain>
    </source>
</reference>
<feature type="region of interest" description="Disordered" evidence="1">
    <location>
        <begin position="1"/>
        <end position="21"/>
    </location>
</feature>
<accession>A0A0P7Z1C0</accession>
<organism evidence="2 3">
    <name type="scientific">Phormidesmis priestleyi Ana</name>
    <dbReference type="NCBI Taxonomy" id="1666911"/>
    <lineage>
        <taxon>Bacteria</taxon>
        <taxon>Bacillati</taxon>
        <taxon>Cyanobacteriota</taxon>
        <taxon>Cyanophyceae</taxon>
        <taxon>Leptolyngbyales</taxon>
        <taxon>Leptolyngbyaceae</taxon>
        <taxon>Phormidesmis</taxon>
    </lineage>
</organism>
<gene>
    <name evidence="2" type="ORF">HLUCCA11_00320</name>
</gene>
<name>A0A0P7Z1C0_9CYAN</name>
<evidence type="ECO:0000313" key="3">
    <source>
        <dbReference type="Proteomes" id="UP000050465"/>
    </source>
</evidence>